<dbReference type="AlphaFoldDB" id="A0AB38FNZ7"/>
<gene>
    <name evidence="1" type="ORF">NCTC13229_06875</name>
</gene>
<evidence type="ECO:0000313" key="2">
    <source>
        <dbReference type="Proteomes" id="UP000251211"/>
    </source>
</evidence>
<name>A0AB38FNZ7_RHOWR</name>
<dbReference type="Proteomes" id="UP000251211">
    <property type="component" value="Unassembled WGS sequence"/>
</dbReference>
<reference evidence="1 2" key="1">
    <citation type="submission" date="2018-06" db="EMBL/GenBank/DDBJ databases">
        <authorList>
            <consortium name="Pathogen Informatics"/>
            <person name="Doyle S."/>
        </authorList>
    </citation>
    <scope>NUCLEOTIDE SEQUENCE [LARGE SCALE GENOMIC DNA]</scope>
    <source>
        <strain evidence="1 2">NCTC13229</strain>
    </source>
</reference>
<accession>A0AB38FNZ7</accession>
<evidence type="ECO:0000313" key="1">
    <source>
        <dbReference type="EMBL" id="SPZ43340.1"/>
    </source>
</evidence>
<dbReference type="EMBL" id="UAUI01000028">
    <property type="protein sequence ID" value="SPZ43340.1"/>
    <property type="molecule type" value="Genomic_DNA"/>
</dbReference>
<sequence length="50" mass="5210">MSAYVSLTDLFSLGIAIPCHHGAERGCPDTIRKSALGESAEGRELYGATG</sequence>
<organism evidence="1 2">
    <name type="scientific">Rhodococcus wratislaviensis</name>
    <name type="common">Tsukamurella wratislaviensis</name>
    <dbReference type="NCBI Taxonomy" id="44752"/>
    <lineage>
        <taxon>Bacteria</taxon>
        <taxon>Bacillati</taxon>
        <taxon>Actinomycetota</taxon>
        <taxon>Actinomycetes</taxon>
        <taxon>Mycobacteriales</taxon>
        <taxon>Nocardiaceae</taxon>
        <taxon>Rhodococcus</taxon>
    </lineage>
</organism>
<proteinExistence type="predicted"/>
<protein>
    <submittedName>
        <fullName evidence="1">Uncharacterized protein</fullName>
    </submittedName>
</protein>
<comment type="caution">
    <text evidence="1">The sequence shown here is derived from an EMBL/GenBank/DDBJ whole genome shotgun (WGS) entry which is preliminary data.</text>
</comment>